<dbReference type="RefSeq" id="WP_151622602.1">
    <property type="nucleotide sequence ID" value="NZ_CP043028.1"/>
</dbReference>
<dbReference type="Pfam" id="PF00069">
    <property type="entry name" value="Pkinase"/>
    <property type="match status" value="1"/>
</dbReference>
<evidence type="ECO:0000256" key="6">
    <source>
        <dbReference type="ARBA" id="ARBA00022840"/>
    </source>
</evidence>
<evidence type="ECO:0000256" key="7">
    <source>
        <dbReference type="ARBA" id="ARBA00047899"/>
    </source>
</evidence>
<keyword evidence="4" id="KW-0547">Nucleotide-binding</keyword>
<dbReference type="GO" id="GO:0004674">
    <property type="term" value="F:protein serine/threonine kinase activity"/>
    <property type="evidence" value="ECO:0007669"/>
    <property type="project" value="UniProtKB-KW"/>
</dbReference>
<dbReference type="OrthoDB" id="9788659at2"/>
<accession>A0A5P6VSC1</accession>
<dbReference type="KEGG" id="pxv:FXF36_04070"/>
<dbReference type="InterPro" id="IPR011009">
    <property type="entry name" value="Kinase-like_dom_sf"/>
</dbReference>
<evidence type="ECO:0000313" key="10">
    <source>
        <dbReference type="EMBL" id="QFJ54104.1"/>
    </source>
</evidence>
<dbReference type="AlphaFoldDB" id="A0A5P6VSC1"/>
<dbReference type="SUPFAM" id="SSF56112">
    <property type="entry name" value="Protein kinase-like (PK-like)"/>
    <property type="match status" value="1"/>
</dbReference>
<evidence type="ECO:0000256" key="5">
    <source>
        <dbReference type="ARBA" id="ARBA00022777"/>
    </source>
</evidence>
<dbReference type="Gene3D" id="1.10.510.10">
    <property type="entry name" value="Transferase(Phosphotransferase) domain 1"/>
    <property type="match status" value="1"/>
</dbReference>
<protein>
    <recommendedName>
        <fullName evidence="1">non-specific serine/threonine protein kinase</fullName>
        <ecNumber evidence="1">2.7.11.1</ecNumber>
    </recommendedName>
</protein>
<feature type="domain" description="Protein kinase" evidence="9">
    <location>
        <begin position="10"/>
        <end position="258"/>
    </location>
</feature>
<dbReference type="PANTHER" id="PTHR24363:SF0">
    <property type="entry name" value="SERINE_THREONINE KINASE LIKE DOMAIN CONTAINING 1"/>
    <property type="match status" value="1"/>
</dbReference>
<name>A0A5P6VSC1_PSEXY</name>
<sequence length="432" mass="49352">MIPKGIDDRYEVIRVLRESAATAVILVNYKKIGALRILKAIHRAHPDANSILSEAHLLQGIKSSQIPTIYEVEDTEEMIYLVEEYVEGISLREYLLKTKITKEKLIAIAIEICKVVETLHTAGSEPVLYRDMKPEHCIMQRNTIKLIDFGISIAKSEADRAKPVGTKDWAAPEQQSGRCLDERCDVYGVGKVIGFMQINSYAKDDFRIKRIVECATEVDVERRIQSITELRRLLENLQGDRVYDGIGKTHLDRKIAVIGGTHAVGTTRIAISMCRFFNKRKIDCYYKDIERNTVLNLWRNLKNTKLDRGVLYHEGFRGIPEYGENVEHFRPPDGLYIYDCGTNINVPVDTDLIIYVMGGAPWQMAEDYPEWIKNENVYVVTNFSDRLTSVLLAKDIGKKVYKYPTVKGNGLSKDEEKCFSAIFKNNKDFIIT</sequence>
<proteinExistence type="predicted"/>
<keyword evidence="2" id="KW-0723">Serine/threonine-protein kinase</keyword>
<evidence type="ECO:0000313" key="11">
    <source>
        <dbReference type="Proteomes" id="UP000327030"/>
    </source>
</evidence>
<keyword evidence="5 10" id="KW-0418">Kinase</keyword>
<dbReference type="PROSITE" id="PS50011">
    <property type="entry name" value="PROTEIN_KINASE_DOM"/>
    <property type="match status" value="1"/>
</dbReference>
<evidence type="ECO:0000256" key="2">
    <source>
        <dbReference type="ARBA" id="ARBA00022527"/>
    </source>
</evidence>
<comment type="catalytic activity">
    <reaction evidence="8">
        <text>L-seryl-[protein] + ATP = O-phospho-L-seryl-[protein] + ADP + H(+)</text>
        <dbReference type="Rhea" id="RHEA:17989"/>
        <dbReference type="Rhea" id="RHEA-COMP:9863"/>
        <dbReference type="Rhea" id="RHEA-COMP:11604"/>
        <dbReference type="ChEBI" id="CHEBI:15378"/>
        <dbReference type="ChEBI" id="CHEBI:29999"/>
        <dbReference type="ChEBI" id="CHEBI:30616"/>
        <dbReference type="ChEBI" id="CHEBI:83421"/>
        <dbReference type="ChEBI" id="CHEBI:456216"/>
        <dbReference type="EC" id="2.7.11.1"/>
    </reaction>
</comment>
<evidence type="ECO:0000259" key="9">
    <source>
        <dbReference type="PROSITE" id="PS50011"/>
    </source>
</evidence>
<dbReference type="InterPro" id="IPR000719">
    <property type="entry name" value="Prot_kinase_dom"/>
</dbReference>
<evidence type="ECO:0000256" key="1">
    <source>
        <dbReference type="ARBA" id="ARBA00012513"/>
    </source>
</evidence>
<dbReference type="EC" id="2.7.11.1" evidence="1"/>
<keyword evidence="6" id="KW-0067">ATP-binding</keyword>
<dbReference type="Proteomes" id="UP000327030">
    <property type="component" value="Chromosome 1"/>
</dbReference>
<dbReference type="EMBL" id="CP043028">
    <property type="protein sequence ID" value="QFJ54104.1"/>
    <property type="molecule type" value="Genomic_DNA"/>
</dbReference>
<reference evidence="11" key="1">
    <citation type="submission" date="2019-08" db="EMBL/GenBank/DDBJ databases">
        <title>Complete Genome Sequence of the Polysaccharide-Degrading Rumen Bacterium Pseudobutyrivibrio xylanivorans MA3014.</title>
        <authorList>
            <person name="Palevich N."/>
            <person name="Maclean P.H."/>
            <person name="Kelly W.J."/>
            <person name="Leahy S.C."/>
            <person name="Rakonjac J."/>
            <person name="Attwood G.T."/>
        </authorList>
    </citation>
    <scope>NUCLEOTIDE SEQUENCE [LARGE SCALE GENOMIC DNA]</scope>
    <source>
        <strain evidence="11">MA3014</strain>
    </source>
</reference>
<keyword evidence="3" id="KW-0808">Transferase</keyword>
<dbReference type="GO" id="GO:0005524">
    <property type="term" value="F:ATP binding"/>
    <property type="evidence" value="ECO:0007669"/>
    <property type="project" value="UniProtKB-KW"/>
</dbReference>
<comment type="catalytic activity">
    <reaction evidence="7">
        <text>L-threonyl-[protein] + ATP = O-phospho-L-threonyl-[protein] + ADP + H(+)</text>
        <dbReference type="Rhea" id="RHEA:46608"/>
        <dbReference type="Rhea" id="RHEA-COMP:11060"/>
        <dbReference type="Rhea" id="RHEA-COMP:11605"/>
        <dbReference type="ChEBI" id="CHEBI:15378"/>
        <dbReference type="ChEBI" id="CHEBI:30013"/>
        <dbReference type="ChEBI" id="CHEBI:30616"/>
        <dbReference type="ChEBI" id="CHEBI:61977"/>
        <dbReference type="ChEBI" id="CHEBI:456216"/>
        <dbReference type="EC" id="2.7.11.1"/>
    </reaction>
</comment>
<evidence type="ECO:0000256" key="4">
    <source>
        <dbReference type="ARBA" id="ARBA00022741"/>
    </source>
</evidence>
<dbReference type="PANTHER" id="PTHR24363">
    <property type="entry name" value="SERINE/THREONINE PROTEIN KINASE"/>
    <property type="match status" value="1"/>
</dbReference>
<gene>
    <name evidence="10" type="ORF">FXF36_04070</name>
</gene>
<evidence type="ECO:0000256" key="8">
    <source>
        <dbReference type="ARBA" id="ARBA00048679"/>
    </source>
</evidence>
<organism evidence="10 11">
    <name type="scientific">Pseudobutyrivibrio xylanivorans</name>
    <dbReference type="NCBI Taxonomy" id="185007"/>
    <lineage>
        <taxon>Bacteria</taxon>
        <taxon>Bacillati</taxon>
        <taxon>Bacillota</taxon>
        <taxon>Clostridia</taxon>
        <taxon>Lachnospirales</taxon>
        <taxon>Lachnospiraceae</taxon>
        <taxon>Pseudobutyrivibrio</taxon>
    </lineage>
</organism>
<evidence type="ECO:0000256" key="3">
    <source>
        <dbReference type="ARBA" id="ARBA00022679"/>
    </source>
</evidence>